<proteinExistence type="predicted"/>
<evidence type="ECO:0000313" key="3">
    <source>
        <dbReference type="Proteomes" id="UP000218944"/>
    </source>
</evidence>
<sequence>MPQPPKPLNPTGSVRERFGAHLRHWRMVRRLSQTQLGALVHVSGNQIGKIEKGERTCRAPLARLLDAALDTGGILEWMCPYVEAEADNGGRDAYKTKDGTDSGRIGVPEAVMLSLDDDTLSDNWSDVRRRSFLTAGGATAIAASPFSHLLAPTEPAQLPAVVRLQDIEQIQDAANVVSGWDNAYGGGGIVRQVATAQLKWASALLECRCPEKIRPQLFAAAARLGMVVGATDFDAYAHDDARRVFAFAAACAEEAGEWHLRAKIYSFRARQAIWLGDADTGLTHAELGLARSERLTATELAMLHTARARAYAKLGDTEAALKAIGAADEAFSHRVPEADPPWMAYYDEAQHQGDTGHALYDIALAGHHQPTAVERFDTAVKLHTDAYVRSRAMSRTKLAALNMAVGDPREAVAMGELALEDVGQMRSRRAADGLRELAALGYRHRAIPEVVQLRERIQEAINA</sequence>
<dbReference type="PROSITE" id="PS50943">
    <property type="entry name" value="HTH_CROC1"/>
    <property type="match status" value="1"/>
</dbReference>
<dbReference type="InterPro" id="IPR011990">
    <property type="entry name" value="TPR-like_helical_dom_sf"/>
</dbReference>
<dbReference type="SMART" id="SM00530">
    <property type="entry name" value="HTH_XRE"/>
    <property type="match status" value="1"/>
</dbReference>
<dbReference type="InterPro" id="IPR010982">
    <property type="entry name" value="Lambda_DNA-bd_dom_sf"/>
</dbReference>
<dbReference type="Gene3D" id="1.10.260.40">
    <property type="entry name" value="lambda repressor-like DNA-binding domains"/>
    <property type="match status" value="1"/>
</dbReference>
<dbReference type="RefSeq" id="WP_095581342.1">
    <property type="nucleotide sequence ID" value="NZ_JAJQQS010000010.1"/>
</dbReference>
<dbReference type="SUPFAM" id="SSF47413">
    <property type="entry name" value="lambda repressor-like DNA-binding domains"/>
    <property type="match status" value="1"/>
</dbReference>
<dbReference type="Proteomes" id="UP000218944">
    <property type="component" value="Unassembled WGS sequence"/>
</dbReference>
<organism evidence="2 3">
    <name type="scientific">Streptomyces albireticuli</name>
    <dbReference type="NCBI Taxonomy" id="1940"/>
    <lineage>
        <taxon>Bacteria</taxon>
        <taxon>Bacillati</taxon>
        <taxon>Actinomycetota</taxon>
        <taxon>Actinomycetes</taxon>
        <taxon>Kitasatosporales</taxon>
        <taxon>Streptomycetaceae</taxon>
        <taxon>Streptomyces</taxon>
    </lineage>
</organism>
<feature type="domain" description="HTH cro/C1-type" evidence="1">
    <location>
        <begin position="22"/>
        <end position="75"/>
    </location>
</feature>
<dbReference type="CDD" id="cd00093">
    <property type="entry name" value="HTH_XRE"/>
    <property type="match status" value="1"/>
</dbReference>
<accession>A0A2A2D9N9</accession>
<dbReference type="SUPFAM" id="SSF48452">
    <property type="entry name" value="TPR-like"/>
    <property type="match status" value="1"/>
</dbReference>
<dbReference type="EMBL" id="NSJV01000277">
    <property type="protein sequence ID" value="PAU48235.1"/>
    <property type="molecule type" value="Genomic_DNA"/>
</dbReference>
<dbReference type="InterPro" id="IPR001387">
    <property type="entry name" value="Cro/C1-type_HTH"/>
</dbReference>
<dbReference type="Pfam" id="PF13560">
    <property type="entry name" value="HTH_31"/>
    <property type="match status" value="1"/>
</dbReference>
<dbReference type="GO" id="GO:0003677">
    <property type="term" value="F:DNA binding"/>
    <property type="evidence" value="ECO:0007669"/>
    <property type="project" value="InterPro"/>
</dbReference>
<dbReference type="AlphaFoldDB" id="A0A2A2D9N9"/>
<reference evidence="2 3" key="1">
    <citation type="submission" date="2017-08" db="EMBL/GenBank/DDBJ databases">
        <title>Genome sequence of Streptomyces albireticuli NRRL B-1670.</title>
        <authorList>
            <person name="Graham D.E."/>
            <person name="Mahan K.M."/>
            <person name="Klingeman D.M."/>
            <person name="Hettich R.L."/>
            <person name="Parry R.J."/>
            <person name="Spain J.C."/>
        </authorList>
    </citation>
    <scope>NUCLEOTIDE SEQUENCE [LARGE SCALE GENOMIC DNA]</scope>
    <source>
        <strain evidence="2 3">NRRL B-1670</strain>
    </source>
</reference>
<comment type="caution">
    <text evidence="2">The sequence shown here is derived from an EMBL/GenBank/DDBJ whole genome shotgun (WGS) entry which is preliminary data.</text>
</comment>
<keyword evidence="3" id="KW-1185">Reference proteome</keyword>
<protein>
    <recommendedName>
        <fullName evidence="1">HTH cro/C1-type domain-containing protein</fullName>
    </recommendedName>
</protein>
<evidence type="ECO:0000259" key="1">
    <source>
        <dbReference type="PROSITE" id="PS50943"/>
    </source>
</evidence>
<gene>
    <name evidence="2" type="ORF">CK936_14345</name>
</gene>
<evidence type="ECO:0000313" key="2">
    <source>
        <dbReference type="EMBL" id="PAU48235.1"/>
    </source>
</evidence>
<name>A0A2A2D9N9_9ACTN</name>